<organism evidence="2 3">
    <name type="scientific">Datura stramonium</name>
    <name type="common">Jimsonweed</name>
    <name type="synonym">Common thornapple</name>
    <dbReference type="NCBI Taxonomy" id="4076"/>
    <lineage>
        <taxon>Eukaryota</taxon>
        <taxon>Viridiplantae</taxon>
        <taxon>Streptophyta</taxon>
        <taxon>Embryophyta</taxon>
        <taxon>Tracheophyta</taxon>
        <taxon>Spermatophyta</taxon>
        <taxon>Magnoliopsida</taxon>
        <taxon>eudicotyledons</taxon>
        <taxon>Gunneridae</taxon>
        <taxon>Pentapetalae</taxon>
        <taxon>asterids</taxon>
        <taxon>lamiids</taxon>
        <taxon>Solanales</taxon>
        <taxon>Solanaceae</taxon>
        <taxon>Solanoideae</taxon>
        <taxon>Datureae</taxon>
        <taxon>Datura</taxon>
    </lineage>
</organism>
<reference evidence="2 3" key="1">
    <citation type="journal article" date="2021" name="BMC Genomics">
        <title>Datura genome reveals duplications of psychoactive alkaloid biosynthetic genes and high mutation rate following tissue culture.</title>
        <authorList>
            <person name="Rajewski A."/>
            <person name="Carter-House D."/>
            <person name="Stajich J."/>
            <person name="Litt A."/>
        </authorList>
    </citation>
    <scope>NUCLEOTIDE SEQUENCE [LARGE SCALE GENOMIC DNA]</scope>
    <source>
        <strain evidence="2">AR-01</strain>
    </source>
</reference>
<keyword evidence="1" id="KW-0732">Signal</keyword>
<name>A0ABS8VHV0_DATST</name>
<evidence type="ECO:0000256" key="1">
    <source>
        <dbReference type="SAM" id="SignalP"/>
    </source>
</evidence>
<feature type="signal peptide" evidence="1">
    <location>
        <begin position="1"/>
        <end position="23"/>
    </location>
</feature>
<accession>A0ABS8VHV0</accession>
<evidence type="ECO:0000313" key="3">
    <source>
        <dbReference type="Proteomes" id="UP000823775"/>
    </source>
</evidence>
<feature type="chain" id="PRO_5046387436" evidence="1">
    <location>
        <begin position="24"/>
        <end position="116"/>
    </location>
</feature>
<dbReference type="Proteomes" id="UP000823775">
    <property type="component" value="Unassembled WGS sequence"/>
</dbReference>
<protein>
    <submittedName>
        <fullName evidence="2">Uncharacterized protein</fullName>
    </submittedName>
</protein>
<evidence type="ECO:0000313" key="2">
    <source>
        <dbReference type="EMBL" id="MCD9645745.1"/>
    </source>
</evidence>
<dbReference type="EMBL" id="JACEIK010004531">
    <property type="protein sequence ID" value="MCD9645745.1"/>
    <property type="molecule type" value="Genomic_DNA"/>
</dbReference>
<gene>
    <name evidence="2" type="ORF">HAX54_034930</name>
</gene>
<sequence>MLSLKVMLVLIIILLSIKDTTIAHTTHDQVVKQKIGVDEAGNDIAKLGKKEVYNVPASIQVIGRGRKEMEEGIKNYKKNFKNSVAAKKGERNNRASLMAFSAADYHMPVTHPPKNN</sequence>
<comment type="caution">
    <text evidence="2">The sequence shown here is derived from an EMBL/GenBank/DDBJ whole genome shotgun (WGS) entry which is preliminary data.</text>
</comment>
<proteinExistence type="predicted"/>
<keyword evidence="3" id="KW-1185">Reference proteome</keyword>